<evidence type="ECO:0000256" key="5">
    <source>
        <dbReference type="ARBA" id="ARBA00022989"/>
    </source>
</evidence>
<dbReference type="Pfam" id="PF01105">
    <property type="entry name" value="EMP24_GP25L"/>
    <property type="match status" value="1"/>
</dbReference>
<dbReference type="InterPro" id="IPR015720">
    <property type="entry name" value="Emp24-like"/>
</dbReference>
<keyword evidence="4 9" id="KW-0732">Signal</keyword>
<evidence type="ECO:0000256" key="8">
    <source>
        <dbReference type="SAM" id="Phobius"/>
    </source>
</evidence>
<organism evidence="11 12">
    <name type="scientific">Piromyces finnis</name>
    <dbReference type="NCBI Taxonomy" id="1754191"/>
    <lineage>
        <taxon>Eukaryota</taxon>
        <taxon>Fungi</taxon>
        <taxon>Fungi incertae sedis</taxon>
        <taxon>Chytridiomycota</taxon>
        <taxon>Chytridiomycota incertae sedis</taxon>
        <taxon>Neocallimastigomycetes</taxon>
        <taxon>Neocallimastigales</taxon>
        <taxon>Neocallimastigaceae</taxon>
        <taxon>Piromyces</taxon>
    </lineage>
</organism>
<keyword evidence="6 8" id="KW-0472">Membrane</keyword>
<protein>
    <submittedName>
        <fullName evidence="11">ERP1 protein</fullName>
    </submittedName>
</protein>
<evidence type="ECO:0000313" key="12">
    <source>
        <dbReference type="Proteomes" id="UP000193719"/>
    </source>
</evidence>
<comment type="caution">
    <text evidence="11">The sequence shown here is derived from an EMBL/GenBank/DDBJ whole genome shotgun (WGS) entry which is preliminary data.</text>
</comment>
<keyword evidence="3 7" id="KW-0812">Transmembrane</keyword>
<name>A0A1Y1VE06_9FUNG</name>
<evidence type="ECO:0000256" key="7">
    <source>
        <dbReference type="RuleBase" id="RU003827"/>
    </source>
</evidence>
<reference evidence="11 12" key="2">
    <citation type="submission" date="2016-08" db="EMBL/GenBank/DDBJ databases">
        <title>Pervasive Adenine N6-methylation of Active Genes in Fungi.</title>
        <authorList>
            <consortium name="DOE Joint Genome Institute"/>
            <person name="Mondo S.J."/>
            <person name="Dannebaum R.O."/>
            <person name="Kuo R.C."/>
            <person name="Labutti K."/>
            <person name="Haridas S."/>
            <person name="Kuo A."/>
            <person name="Salamov A."/>
            <person name="Ahrendt S.R."/>
            <person name="Lipzen A."/>
            <person name="Sullivan W."/>
            <person name="Andreopoulos W.B."/>
            <person name="Clum A."/>
            <person name="Lindquist E."/>
            <person name="Daum C."/>
            <person name="Ramamoorthy G.K."/>
            <person name="Gryganskyi A."/>
            <person name="Culley D."/>
            <person name="Magnuson J.K."/>
            <person name="James T.Y."/>
            <person name="O'Malley M.A."/>
            <person name="Stajich J.E."/>
            <person name="Spatafora J.W."/>
            <person name="Visel A."/>
            <person name="Grigoriev I.V."/>
        </authorList>
    </citation>
    <scope>NUCLEOTIDE SEQUENCE [LARGE SCALE GENOMIC DNA]</scope>
    <source>
        <strain evidence="12">finn</strain>
    </source>
</reference>
<evidence type="ECO:0000256" key="4">
    <source>
        <dbReference type="ARBA" id="ARBA00022729"/>
    </source>
</evidence>
<feature type="chain" id="PRO_5013254273" evidence="9">
    <location>
        <begin position="24"/>
        <end position="222"/>
    </location>
</feature>
<dbReference type="STRING" id="1754191.A0A1Y1VE06"/>
<proteinExistence type="inferred from homology"/>
<dbReference type="SMART" id="SM01190">
    <property type="entry name" value="EMP24_GP25L"/>
    <property type="match status" value="1"/>
</dbReference>
<dbReference type="PROSITE" id="PS50866">
    <property type="entry name" value="GOLD"/>
    <property type="match status" value="1"/>
</dbReference>
<dbReference type="Proteomes" id="UP000193719">
    <property type="component" value="Unassembled WGS sequence"/>
</dbReference>
<evidence type="ECO:0000256" key="3">
    <source>
        <dbReference type="ARBA" id="ARBA00022692"/>
    </source>
</evidence>
<evidence type="ECO:0000256" key="1">
    <source>
        <dbReference type="ARBA" id="ARBA00004479"/>
    </source>
</evidence>
<comment type="subcellular location">
    <subcellularLocation>
        <location evidence="1 7">Membrane</location>
        <topology evidence="1 7">Single-pass type I membrane protein</topology>
    </subcellularLocation>
</comment>
<evidence type="ECO:0000259" key="10">
    <source>
        <dbReference type="PROSITE" id="PS50866"/>
    </source>
</evidence>
<gene>
    <name evidence="11" type="ORF">BCR36DRAFT_396779</name>
</gene>
<feature type="domain" description="GOLD" evidence="10">
    <location>
        <begin position="33"/>
        <end position="130"/>
    </location>
</feature>
<sequence length="222" mass="25946">MHLSHQLGIVFLFLGFLCNSVKSMYFFLEGGEQKCFMEELSKGTVIDGNYKTQEFDTKAQIYRENPNSSLLITIDEIFDKGHRVLNQRSGSSGRFTFTAADTGDHLICVMATTRTWFSKESTKLFFDMKFSDNVFDNTQKEDAEKEKLSSINLKIRDLNSKVASIKREQQYQRTHEIEFRDQSEATNSHIMYWTIIQLIIIVATCYWQMRYLKNFFVAKKLV</sequence>
<dbReference type="AlphaFoldDB" id="A0A1Y1VE06"/>
<feature type="signal peptide" evidence="9">
    <location>
        <begin position="1"/>
        <end position="23"/>
    </location>
</feature>
<dbReference type="InterPro" id="IPR009038">
    <property type="entry name" value="GOLD_dom"/>
</dbReference>
<evidence type="ECO:0000313" key="11">
    <source>
        <dbReference type="EMBL" id="ORX53014.1"/>
    </source>
</evidence>
<accession>A0A1Y1VE06</accession>
<dbReference type="EMBL" id="MCFH01000014">
    <property type="protein sequence ID" value="ORX53014.1"/>
    <property type="molecule type" value="Genomic_DNA"/>
</dbReference>
<dbReference type="GO" id="GO:0016020">
    <property type="term" value="C:membrane"/>
    <property type="evidence" value="ECO:0007669"/>
    <property type="project" value="UniProtKB-SubCell"/>
</dbReference>
<evidence type="ECO:0000256" key="6">
    <source>
        <dbReference type="ARBA" id="ARBA00023136"/>
    </source>
</evidence>
<comment type="similarity">
    <text evidence="2 7">Belongs to the EMP24/GP25L family.</text>
</comment>
<reference evidence="11 12" key="1">
    <citation type="submission" date="2016-08" db="EMBL/GenBank/DDBJ databases">
        <title>Genomes of anaerobic fungi encode conserved fungal cellulosomes for biomass hydrolysis.</title>
        <authorList>
            <consortium name="DOE Joint Genome Institute"/>
            <person name="Haitjema C.H."/>
            <person name="Gilmore S.P."/>
            <person name="Henske J.K."/>
            <person name="Solomon K.V."/>
            <person name="De Groot R."/>
            <person name="Kuo A."/>
            <person name="Mondo S.J."/>
            <person name="Salamov A.A."/>
            <person name="Labutti K."/>
            <person name="Zhao Z."/>
            <person name="Chiniquy J."/>
            <person name="Barry K."/>
            <person name="Brewer H.M."/>
            <person name="Purvine S.O."/>
            <person name="Wright A.T."/>
            <person name="Boxma B."/>
            <person name="Van Alen T."/>
            <person name="Hackstein J.H."/>
            <person name="Baker S.E."/>
            <person name="Grigoriev I.V."/>
            <person name="O'Malley M.A."/>
        </authorList>
    </citation>
    <scope>NUCLEOTIDE SEQUENCE [LARGE SCALE GENOMIC DNA]</scope>
    <source>
        <strain evidence="12">finn</strain>
    </source>
</reference>
<evidence type="ECO:0000256" key="2">
    <source>
        <dbReference type="ARBA" id="ARBA00007104"/>
    </source>
</evidence>
<dbReference type="PANTHER" id="PTHR22811">
    <property type="entry name" value="TRANSMEMBRANE EMP24 DOMAIN-CONTAINING PROTEIN"/>
    <property type="match status" value="1"/>
</dbReference>
<keyword evidence="12" id="KW-1185">Reference proteome</keyword>
<evidence type="ECO:0000256" key="9">
    <source>
        <dbReference type="SAM" id="SignalP"/>
    </source>
</evidence>
<dbReference type="OrthoDB" id="3427at2759"/>
<keyword evidence="5 8" id="KW-1133">Transmembrane helix</keyword>
<feature type="transmembrane region" description="Helical" evidence="8">
    <location>
        <begin position="190"/>
        <end position="209"/>
    </location>
</feature>